<dbReference type="NCBIfam" id="TIGR00174">
    <property type="entry name" value="miaA"/>
    <property type="match status" value="1"/>
</dbReference>
<evidence type="ECO:0000256" key="6">
    <source>
        <dbReference type="ARBA" id="ARBA00022833"/>
    </source>
</evidence>
<dbReference type="GO" id="GO:0008270">
    <property type="term" value="F:zinc ion binding"/>
    <property type="evidence" value="ECO:0007669"/>
    <property type="project" value="UniProtKB-KW"/>
</dbReference>
<dbReference type="InterPro" id="IPR018022">
    <property type="entry name" value="IPT"/>
</dbReference>
<dbReference type="RefSeq" id="XP_024503075.1">
    <property type="nucleotide sequence ID" value="XM_024649171.1"/>
</dbReference>
<dbReference type="WBParaSite" id="SRAE_1000213000.1">
    <property type="protein sequence ID" value="SRAE_1000213000.1"/>
    <property type="gene ID" value="WBGene00258744"/>
</dbReference>
<keyword evidence="2 8" id="KW-0808">Transferase</keyword>
<accession>A0A090MWL1</accession>
<dbReference type="GO" id="GO:0005739">
    <property type="term" value="C:mitochondrion"/>
    <property type="evidence" value="ECO:0007669"/>
    <property type="project" value="EnsemblMetazoa"/>
</dbReference>
<evidence type="ECO:0000256" key="2">
    <source>
        <dbReference type="ARBA" id="ARBA00022679"/>
    </source>
</evidence>
<dbReference type="Gene3D" id="3.30.160.60">
    <property type="entry name" value="Classic Zinc Finger"/>
    <property type="match status" value="1"/>
</dbReference>
<dbReference type="GO" id="GO:0005634">
    <property type="term" value="C:nucleus"/>
    <property type="evidence" value="ECO:0007669"/>
    <property type="project" value="EnsemblMetazoa"/>
</dbReference>
<evidence type="ECO:0000256" key="1">
    <source>
        <dbReference type="ARBA" id="ARBA00005842"/>
    </source>
</evidence>
<dbReference type="GO" id="GO:0006400">
    <property type="term" value="P:tRNA modification"/>
    <property type="evidence" value="ECO:0007669"/>
    <property type="project" value="TreeGrafter"/>
</dbReference>
<dbReference type="InterPro" id="IPR036236">
    <property type="entry name" value="Znf_C2H2_sf"/>
</dbReference>
<dbReference type="GO" id="GO:0005524">
    <property type="term" value="F:ATP binding"/>
    <property type="evidence" value="ECO:0007669"/>
    <property type="project" value="UniProtKB-KW"/>
</dbReference>
<dbReference type="SUPFAM" id="SSF57667">
    <property type="entry name" value="beta-beta-alpha zinc fingers"/>
    <property type="match status" value="1"/>
</dbReference>
<dbReference type="SUPFAM" id="SSF52540">
    <property type="entry name" value="P-loop containing nucleoside triphosphate hydrolases"/>
    <property type="match status" value="2"/>
</dbReference>
<dbReference type="STRING" id="34506.A0A090MWL1"/>
<comment type="similarity">
    <text evidence="1 8">Belongs to the IPP transferase family.</text>
</comment>
<dbReference type="OrthoDB" id="775260at2759"/>
<evidence type="ECO:0000256" key="4">
    <source>
        <dbReference type="ARBA" id="ARBA00022741"/>
    </source>
</evidence>
<reference evidence="12" key="2">
    <citation type="submission" date="2020-12" db="UniProtKB">
        <authorList>
            <consortium name="WormBaseParasite"/>
        </authorList>
    </citation>
    <scope>IDENTIFICATION</scope>
</reference>
<gene>
    <name evidence="10 12 13" type="ORF">SRAE_1000213000</name>
</gene>
<dbReference type="InterPro" id="IPR022755">
    <property type="entry name" value="Znf_C2H2_jaz"/>
</dbReference>
<dbReference type="InterPro" id="IPR027417">
    <property type="entry name" value="P-loop_NTPase"/>
</dbReference>
<evidence type="ECO:0000256" key="3">
    <source>
        <dbReference type="ARBA" id="ARBA00022723"/>
    </source>
</evidence>
<dbReference type="WormBase" id="SRAE_1000213000">
    <property type="protein sequence ID" value="SRP06818"/>
    <property type="gene ID" value="WBGene00258744"/>
</dbReference>
<dbReference type="Gene3D" id="1.10.20.140">
    <property type="match status" value="1"/>
</dbReference>
<organism evidence="10">
    <name type="scientific">Strongyloides ratti</name>
    <name type="common">Parasitic roundworm</name>
    <dbReference type="NCBI Taxonomy" id="34506"/>
    <lineage>
        <taxon>Eukaryota</taxon>
        <taxon>Metazoa</taxon>
        <taxon>Ecdysozoa</taxon>
        <taxon>Nematoda</taxon>
        <taxon>Chromadorea</taxon>
        <taxon>Rhabditida</taxon>
        <taxon>Tylenchina</taxon>
        <taxon>Panagrolaimomorpha</taxon>
        <taxon>Strongyloidoidea</taxon>
        <taxon>Strongyloididae</taxon>
        <taxon>Strongyloides</taxon>
    </lineage>
</organism>
<dbReference type="OMA" id="VPHYLID"/>
<evidence type="ECO:0000256" key="7">
    <source>
        <dbReference type="ARBA" id="ARBA00022840"/>
    </source>
</evidence>
<dbReference type="GO" id="GO:0008340">
    <property type="term" value="P:determination of adult lifespan"/>
    <property type="evidence" value="ECO:0007669"/>
    <property type="project" value="EnsemblMetazoa"/>
</dbReference>
<dbReference type="HAMAP" id="MF_00185">
    <property type="entry name" value="IPP_trans"/>
    <property type="match status" value="1"/>
</dbReference>
<keyword evidence="6" id="KW-0862">Zinc</keyword>
<evidence type="ECO:0000313" key="12">
    <source>
        <dbReference type="WBParaSite" id="SRAE_1000213000.1"/>
    </source>
</evidence>
<dbReference type="PANTHER" id="PTHR11088">
    <property type="entry name" value="TRNA DIMETHYLALLYLTRANSFERASE"/>
    <property type="match status" value="1"/>
</dbReference>
<keyword evidence="7 8" id="KW-0067">ATP-binding</keyword>
<reference evidence="10 11" key="1">
    <citation type="submission" date="2014-09" db="EMBL/GenBank/DDBJ databases">
        <authorList>
            <person name="Martin A.A."/>
        </authorList>
    </citation>
    <scope>NUCLEOTIDE SEQUENCE</scope>
    <source>
        <strain evidence="11">ED321</strain>
        <strain evidence="10">ED321 Heterogonic</strain>
    </source>
</reference>
<dbReference type="Pfam" id="PF01715">
    <property type="entry name" value="IPPT"/>
    <property type="match status" value="1"/>
</dbReference>
<evidence type="ECO:0000256" key="8">
    <source>
        <dbReference type="RuleBase" id="RU003785"/>
    </source>
</evidence>
<dbReference type="Gene3D" id="3.40.50.300">
    <property type="entry name" value="P-loop containing nucleotide triphosphate hydrolases"/>
    <property type="match status" value="1"/>
</dbReference>
<keyword evidence="4 8" id="KW-0547">Nucleotide-binding</keyword>
<protein>
    <submittedName>
        <fullName evidence="10 12">tRNA dimethylallyltransferase, mitochondrial</fullName>
    </submittedName>
</protein>
<dbReference type="Proteomes" id="UP000035682">
    <property type="component" value="Unplaced"/>
</dbReference>
<evidence type="ECO:0000313" key="13">
    <source>
        <dbReference type="WormBase" id="SRAE_1000213000"/>
    </source>
</evidence>
<dbReference type="GO" id="GO:0040014">
    <property type="term" value="P:regulation of multicellular organism growth"/>
    <property type="evidence" value="ECO:0007669"/>
    <property type="project" value="EnsemblMetazoa"/>
</dbReference>
<evidence type="ECO:0000259" key="9">
    <source>
        <dbReference type="Pfam" id="PF12171"/>
    </source>
</evidence>
<keyword evidence="3" id="KW-0479">Metal-binding</keyword>
<dbReference type="CTD" id="36376239"/>
<keyword evidence="11" id="KW-1185">Reference proteome</keyword>
<dbReference type="EMBL" id="LN609528">
    <property type="protein sequence ID" value="CEF63874.1"/>
    <property type="molecule type" value="Genomic_DNA"/>
</dbReference>
<feature type="domain" description="Zinc finger double-stranded RNA binding" evidence="9">
    <location>
        <begin position="364"/>
        <end position="389"/>
    </location>
</feature>
<proteinExistence type="inferred from homology"/>
<evidence type="ECO:0000313" key="11">
    <source>
        <dbReference type="Proteomes" id="UP000035682"/>
    </source>
</evidence>
<dbReference type="GO" id="GO:0052381">
    <property type="term" value="F:tRNA dimethylallyltransferase activity"/>
    <property type="evidence" value="ECO:0007669"/>
    <property type="project" value="InterPro"/>
</dbReference>
<dbReference type="InterPro" id="IPR039657">
    <property type="entry name" value="Dimethylallyltransferase"/>
</dbReference>
<dbReference type="AlphaFoldDB" id="A0A090MWL1"/>
<dbReference type="GeneID" id="36376239"/>
<keyword evidence="5" id="KW-0863">Zinc-finger</keyword>
<name>A0A090MWL1_STRRB</name>
<evidence type="ECO:0000256" key="5">
    <source>
        <dbReference type="ARBA" id="ARBA00022771"/>
    </source>
</evidence>
<dbReference type="Pfam" id="PF12171">
    <property type="entry name" value="zf-C2H2_jaz"/>
    <property type="match status" value="1"/>
</dbReference>
<sequence length="410" mass="48194">MKKLENPYVIVMGCTGAGKSDAAIEIAKKFNGEVINADSQQIYKGLDIVTNKVTIDEQKGIKHHLMSFLEPDFREYNVHQFKDDCIEVMNNLWDQGKLPVICGGTNYYIEAVLFKDNLISTDKNNVKTIRQMLKNMSNDELYEMLLETDHISANQIHRNNRQRVHRAIEIALSTGVKKSEFIEKQKEDKNKLRYENVLIFNMDAEKDVLDDRLDKRVIKMEERGLKEELKTFYEKYHEKLGKYGIMQSIGIKEFEQWFKKETDSNFEKGICGLQAHTRKYARKQRRRLEYKLLNNVNDVKNIYLVDTTEINDFYTKNIPIILDTVDNFINNGKILALNNSYCKLWTGNENPQPNYDSNDINKIFFCDVCSLELHGIRSWESHLKGKKHKNFKEKKCRKNIMDNNIEIYKE</sequence>
<dbReference type="PANTHER" id="PTHR11088:SF89">
    <property type="entry name" value="TRNA DIMETHYLALLYLTRANSFERASE"/>
    <property type="match status" value="1"/>
</dbReference>
<evidence type="ECO:0000313" key="10">
    <source>
        <dbReference type="EMBL" id="CEF63874.1"/>
    </source>
</evidence>